<dbReference type="Gene3D" id="3.90.1750.20">
    <property type="entry name" value="Putative Large Serine Recombinase, Chain B, Domain 2"/>
    <property type="match status" value="1"/>
</dbReference>
<dbReference type="EMBL" id="ATAX01000016">
    <property type="protein sequence ID" value="EWM54385.1"/>
    <property type="molecule type" value="Genomic_DNA"/>
</dbReference>
<dbReference type="GO" id="GO:0000150">
    <property type="term" value="F:DNA strand exchange activity"/>
    <property type="evidence" value="ECO:0007669"/>
    <property type="project" value="InterPro"/>
</dbReference>
<name>W7V038_RUMFL</name>
<dbReference type="InterPro" id="IPR050639">
    <property type="entry name" value="SSR_resolvase"/>
</dbReference>
<dbReference type="OrthoDB" id="9781670at2"/>
<dbReference type="SMART" id="SM00857">
    <property type="entry name" value="Resolvase"/>
    <property type="match status" value="1"/>
</dbReference>
<dbReference type="InterPro" id="IPR036162">
    <property type="entry name" value="Resolvase-like_N_sf"/>
</dbReference>
<dbReference type="PATRIC" id="fig|1341157.4.peg.1052"/>
<evidence type="ECO:0000259" key="2">
    <source>
        <dbReference type="PROSITE" id="PS51736"/>
    </source>
</evidence>
<dbReference type="eggNOG" id="COG1961">
    <property type="taxonomic scope" value="Bacteria"/>
</dbReference>
<dbReference type="Pfam" id="PF07508">
    <property type="entry name" value="Recombinase"/>
    <property type="match status" value="1"/>
</dbReference>
<evidence type="ECO:0000259" key="3">
    <source>
        <dbReference type="PROSITE" id="PS51737"/>
    </source>
</evidence>
<dbReference type="AlphaFoldDB" id="W7V038"/>
<dbReference type="Pfam" id="PF00239">
    <property type="entry name" value="Resolvase"/>
    <property type="match status" value="1"/>
</dbReference>
<dbReference type="RefSeq" id="WP_037297824.1">
    <property type="nucleotide sequence ID" value="NZ_ATAX01000016.1"/>
</dbReference>
<protein>
    <recommendedName>
        <fullName evidence="6">Recombinase family protein</fullName>
    </recommendedName>
</protein>
<dbReference type="PROSITE" id="PS51737">
    <property type="entry name" value="RECOMBINASE_DNA_BIND"/>
    <property type="match status" value="1"/>
</dbReference>
<proteinExistence type="predicted"/>
<dbReference type="PANTHER" id="PTHR30461">
    <property type="entry name" value="DNA-INVERTASE FROM LAMBDOID PROPHAGE"/>
    <property type="match status" value="1"/>
</dbReference>
<comment type="caution">
    <text evidence="4">The sequence shown here is derived from an EMBL/GenBank/DDBJ whole genome shotgun (WGS) entry which is preliminary data.</text>
</comment>
<dbReference type="InterPro" id="IPR038109">
    <property type="entry name" value="DNA_bind_recomb_sf"/>
</dbReference>
<dbReference type="PROSITE" id="PS51736">
    <property type="entry name" value="RECOMBINASES_3"/>
    <property type="match status" value="1"/>
</dbReference>
<organism evidence="4 5">
    <name type="scientific">Ruminococcus flavefaciens 007c</name>
    <dbReference type="NCBI Taxonomy" id="1341157"/>
    <lineage>
        <taxon>Bacteria</taxon>
        <taxon>Bacillati</taxon>
        <taxon>Bacillota</taxon>
        <taxon>Clostridia</taxon>
        <taxon>Eubacteriales</taxon>
        <taxon>Oscillospiraceae</taxon>
        <taxon>Ruminococcus</taxon>
    </lineage>
</organism>
<keyword evidence="1" id="KW-0175">Coiled coil</keyword>
<evidence type="ECO:0000313" key="4">
    <source>
        <dbReference type="EMBL" id="EWM54385.1"/>
    </source>
</evidence>
<dbReference type="GO" id="GO:0003677">
    <property type="term" value="F:DNA binding"/>
    <property type="evidence" value="ECO:0007669"/>
    <property type="project" value="InterPro"/>
</dbReference>
<evidence type="ECO:0000256" key="1">
    <source>
        <dbReference type="SAM" id="Coils"/>
    </source>
</evidence>
<accession>W7V038</accession>
<dbReference type="Pfam" id="PF13408">
    <property type="entry name" value="Zn_ribbon_recom"/>
    <property type="match status" value="1"/>
</dbReference>
<evidence type="ECO:0008006" key="6">
    <source>
        <dbReference type="Google" id="ProtNLM"/>
    </source>
</evidence>
<dbReference type="InterPro" id="IPR011109">
    <property type="entry name" value="DNA_bind_recombinase_dom"/>
</dbReference>
<dbReference type="PANTHER" id="PTHR30461:SF23">
    <property type="entry name" value="DNA RECOMBINASE-RELATED"/>
    <property type="match status" value="1"/>
</dbReference>
<sequence>MTAIYARQSVDRADSISVEQQIEICRYETRGEAFTQYSDRGYSGKDTNRPGLTQMMNDISGGQIDTVIVYRLDRISRSILDFSNMMEFFGRYGVKFISATEKFDTSSPMGNAMLNICIVFAQLERETIQKRVADAYYSRCRKSLYMGGPLPYGFRKVPAVIDGIHTSMYEAADEEAETVKLIYEMYSQPDTSYGDVIKKLNDLGIRKRGSDWARPRIRDILVNPIYVKADLDVYDFFVRNGADIADPPSAFTGENGCYSYKNRSEKKKKSSGLCGIQIVAAPHKGIIDSEIWLRCREKCMSRNQVIPSQKAKNSWLCGKVKCGNCGHALTVKRFSTRNSRYLICSERMNSGTCCGAGTLYADEIEEIVSAEINRKLVKLRILPRAESDVTDIERSGLGTELAKTDDEIKVLLERVGKADNALFRYINERINALDRRRNELNERIKAAEQKKYADGEEKIDMWSALSFEDKRQTADILIKVICAADRKLTIQWRI</sequence>
<dbReference type="Gene3D" id="3.40.50.1390">
    <property type="entry name" value="Resolvase, N-terminal catalytic domain"/>
    <property type="match status" value="1"/>
</dbReference>
<dbReference type="SUPFAM" id="SSF53041">
    <property type="entry name" value="Resolvase-like"/>
    <property type="match status" value="1"/>
</dbReference>
<dbReference type="CDD" id="cd03768">
    <property type="entry name" value="SR_ResInv"/>
    <property type="match status" value="1"/>
</dbReference>
<feature type="coiled-coil region" evidence="1">
    <location>
        <begin position="423"/>
        <end position="450"/>
    </location>
</feature>
<feature type="domain" description="Recombinase" evidence="3">
    <location>
        <begin position="151"/>
        <end position="305"/>
    </location>
</feature>
<evidence type="ECO:0000313" key="5">
    <source>
        <dbReference type="Proteomes" id="UP000019365"/>
    </source>
</evidence>
<dbReference type="Proteomes" id="UP000019365">
    <property type="component" value="Unassembled WGS sequence"/>
</dbReference>
<reference evidence="4 5" key="1">
    <citation type="journal article" date="2014" name="PLoS ONE">
        <title>Rumen cellulosomics: divergent fiber-degrading strategies revealed by comparative genome-wide analysis of six ruminococcal strains.</title>
        <authorList>
            <person name="Dassa B."/>
            <person name="Borovok I."/>
            <person name="Ruimy-Israeli V."/>
            <person name="Lamed R."/>
            <person name="Flint H.J."/>
            <person name="Duncan S.H."/>
            <person name="Henrissat B."/>
            <person name="Coutinho P."/>
            <person name="Morrison M."/>
            <person name="Mosoni P."/>
            <person name="Yeoman C.J."/>
            <person name="White B.A."/>
            <person name="Bayer E.A."/>
        </authorList>
    </citation>
    <scope>NUCLEOTIDE SEQUENCE [LARGE SCALE GENOMIC DNA]</scope>
    <source>
        <strain evidence="4 5">007c</strain>
    </source>
</reference>
<keyword evidence="5" id="KW-1185">Reference proteome</keyword>
<dbReference type="InterPro" id="IPR006119">
    <property type="entry name" value="Resolv_N"/>
</dbReference>
<dbReference type="InterPro" id="IPR025827">
    <property type="entry name" value="Zn_ribbon_recom_dom"/>
</dbReference>
<feature type="domain" description="Resolvase/invertase-type recombinase catalytic" evidence="2">
    <location>
        <begin position="1"/>
        <end position="143"/>
    </location>
</feature>
<gene>
    <name evidence="4" type="ORF">RF007C_12310</name>
</gene>